<dbReference type="InterPro" id="IPR005828">
    <property type="entry name" value="MFS_sugar_transport-like"/>
</dbReference>
<comment type="similarity">
    <text evidence="2">Belongs to the major facilitator superfamily. Sugar transporter (TC 2.A.1.1) family.</text>
</comment>
<dbReference type="NCBIfam" id="TIGR00879">
    <property type="entry name" value="SP"/>
    <property type="match status" value="1"/>
</dbReference>
<feature type="transmembrane region" description="Helical" evidence="8">
    <location>
        <begin position="388"/>
        <end position="410"/>
    </location>
</feature>
<evidence type="ECO:0000256" key="7">
    <source>
        <dbReference type="SAM" id="MobiDB-lite"/>
    </source>
</evidence>
<feature type="transmembrane region" description="Helical" evidence="8">
    <location>
        <begin position="171"/>
        <end position="190"/>
    </location>
</feature>
<feature type="domain" description="Major facilitator superfamily (MFS) profile" evidence="9">
    <location>
        <begin position="98"/>
        <end position="544"/>
    </location>
</feature>
<reference evidence="10 11" key="1">
    <citation type="journal article" date="2011" name="Proc. Natl. Acad. Sci. U.S.A.">
        <title>Evolutionary erosion of yeast sex chromosomes by mating-type switching accidents.</title>
        <authorList>
            <person name="Gordon J.L."/>
            <person name="Armisen D."/>
            <person name="Proux-Wera E."/>
            <person name="Oheigeartaigh S.S."/>
            <person name="Byrne K.P."/>
            <person name="Wolfe K.H."/>
        </authorList>
    </citation>
    <scope>NUCLEOTIDE SEQUENCE [LARGE SCALE GENOMIC DNA]</scope>
    <source>
        <strain evidence="11">ATCC MYA-139 / BCRC 22969 / CBS 8797 / CCRC 22969 / KCTC 17520 / NBRC 10181 / NCYC 3082</strain>
    </source>
</reference>
<dbReference type="PANTHER" id="PTHR48022:SF16">
    <property type="entry name" value="HIGH GLUCOSE SENSOR RGT2-RELATED"/>
    <property type="match status" value="1"/>
</dbReference>
<dbReference type="eggNOG" id="KOG0254">
    <property type="taxonomic scope" value="Eukaryota"/>
</dbReference>
<keyword evidence="3" id="KW-0813">Transport</keyword>
<feature type="transmembrane region" description="Helical" evidence="8">
    <location>
        <begin position="448"/>
        <end position="472"/>
    </location>
</feature>
<proteinExistence type="inferred from homology"/>
<feature type="region of interest" description="Disordered" evidence="7">
    <location>
        <begin position="1"/>
        <end position="21"/>
    </location>
</feature>
<dbReference type="PRINTS" id="PR00171">
    <property type="entry name" value="SUGRTRNSPORT"/>
</dbReference>
<dbReference type="RefSeq" id="XP_022463749.1">
    <property type="nucleotide sequence ID" value="XM_022607122.1"/>
</dbReference>
<dbReference type="SUPFAM" id="SSF103473">
    <property type="entry name" value="MFS general substrate transporter"/>
    <property type="match status" value="1"/>
</dbReference>
<dbReference type="PROSITE" id="PS00217">
    <property type="entry name" value="SUGAR_TRANSPORT_2"/>
    <property type="match status" value="1"/>
</dbReference>
<feature type="transmembrane region" description="Helical" evidence="8">
    <location>
        <begin position="141"/>
        <end position="164"/>
    </location>
</feature>
<feature type="compositionally biased region" description="Polar residues" evidence="7">
    <location>
        <begin position="755"/>
        <end position="780"/>
    </location>
</feature>
<dbReference type="EMBL" id="HE978316">
    <property type="protein sequence ID" value="CCK69503.1"/>
    <property type="molecule type" value="Genomic_DNA"/>
</dbReference>
<dbReference type="InterPro" id="IPR036259">
    <property type="entry name" value="MFS_trans_sf"/>
</dbReference>
<evidence type="ECO:0000259" key="9">
    <source>
        <dbReference type="PROSITE" id="PS50850"/>
    </source>
</evidence>
<dbReference type="GeneID" id="34525183"/>
<dbReference type="OMA" id="QARNTHD"/>
<keyword evidence="5 8" id="KW-1133">Transmembrane helix</keyword>
<keyword evidence="6 8" id="KW-0472">Membrane</keyword>
<evidence type="ECO:0000256" key="3">
    <source>
        <dbReference type="ARBA" id="ARBA00022448"/>
    </source>
</evidence>
<dbReference type="GO" id="GO:0010255">
    <property type="term" value="P:glucose mediated signaling pathway"/>
    <property type="evidence" value="ECO:0007669"/>
    <property type="project" value="EnsemblFungi"/>
</dbReference>
<dbReference type="CDD" id="cd17356">
    <property type="entry name" value="MFS_HXT"/>
    <property type="match status" value="1"/>
</dbReference>
<feature type="transmembrane region" description="Helical" evidence="8">
    <location>
        <begin position="93"/>
        <end position="111"/>
    </location>
</feature>
<feature type="region of interest" description="Disordered" evidence="7">
    <location>
        <begin position="734"/>
        <end position="789"/>
    </location>
</feature>
<evidence type="ECO:0000313" key="10">
    <source>
        <dbReference type="EMBL" id="CCK69503.1"/>
    </source>
</evidence>
<dbReference type="InterPro" id="IPR003663">
    <property type="entry name" value="Sugar/inositol_transpt"/>
</dbReference>
<evidence type="ECO:0000256" key="2">
    <source>
        <dbReference type="ARBA" id="ARBA00010992"/>
    </source>
</evidence>
<dbReference type="Gene3D" id="1.20.1250.20">
    <property type="entry name" value="MFS general substrate transporter like domains"/>
    <property type="match status" value="1"/>
</dbReference>
<gene>
    <name evidence="10" type="primary">KNAG0C03990</name>
    <name evidence="10" type="ordered locus">KNAG_0C03990</name>
</gene>
<dbReference type="Proteomes" id="UP000006310">
    <property type="component" value="Chromosome 3"/>
</dbReference>
<dbReference type="KEGG" id="kng:KNAG_0C03990"/>
<sequence length="789" mass="87184">MASNLDGNDRPTHTGDMTDDDIYKRDSAEVMELQDFNGTMKNYDLEPDFVHQRTHSVGTFDEQDCYDEGDSDAVYIAQARDTLNQPFPLRSKVMSFCVGLFVAVGGFLFGYDTGLINSLTDMQMFQKNMAPDHTSFTNSEFSILVSFLSLGTFFGALVAPWIAGKYGRKPTIIFSTAVIFTIGNSLQVAAHSLRLLVAGRVISGFGIGIISAVVPLYQAEAAEKSLRGAIISSYQWSITIGLLISNAVSQRTYGMQTAAAYRIPIGLQYVWSAILAVGMVFLPESPRFYVLKDQLIKAGKSLSFLRGVPIEDPRLLEELVEIKATYDYEASFGRSSIWDCFRSSENRPKQELRMFTGIAIQAFQQFSGINFIFYYGSTFFKNTGINNHFTVSLITYAVNVAFNVPGMFFVEYFGRRKVLLVGGVLIATSNFLVAIVGTTLHTNYVSKIVIAFVCFFIASFSASWGGVVWVISAELFPLGVREKCTAICAAVNWLSNFVCALIIPYIINTRNTVHISAGCRIFFIWGPLNALGTIIVYFTVYETSGLRLEEITELYRNSKNCFDSVRCNKILRERPIVMSAQPMVNMLHDLQARNTHDHPRPSVSPSAAIPRNSIHGGAPFGRAPDRMSLSTDDVDPHFSHSLYRRHSKQSQDGNYATEAQFEEEDLGQSKDLDITQNIVDLGNGLGLNTYKRGPPSILTESSIDDGDLSYTGDSATDGKHSTTVNEYMANLTSSTASNGASSYSSFYANHRKTGDTSSGQSEVDWSQFLSHRSEASSSRNTAEDPGTQE</sequence>
<feature type="compositionally biased region" description="Low complexity" evidence="7">
    <location>
        <begin position="734"/>
        <end position="748"/>
    </location>
</feature>
<feature type="transmembrane region" description="Helical" evidence="8">
    <location>
        <begin position="260"/>
        <end position="282"/>
    </location>
</feature>
<dbReference type="InterPro" id="IPR020846">
    <property type="entry name" value="MFS_dom"/>
</dbReference>
<dbReference type="Pfam" id="PF00083">
    <property type="entry name" value="Sugar_tr"/>
    <property type="match status" value="1"/>
</dbReference>
<evidence type="ECO:0000256" key="4">
    <source>
        <dbReference type="ARBA" id="ARBA00022692"/>
    </source>
</evidence>
<feature type="transmembrane region" description="Helical" evidence="8">
    <location>
        <begin position="417"/>
        <end position="436"/>
    </location>
</feature>
<dbReference type="GO" id="GO:0005886">
    <property type="term" value="C:plasma membrane"/>
    <property type="evidence" value="ECO:0007669"/>
    <property type="project" value="EnsemblFungi"/>
</dbReference>
<protein>
    <recommendedName>
        <fullName evidence="9">Major facilitator superfamily (MFS) profile domain-containing protein</fullName>
    </recommendedName>
</protein>
<evidence type="ECO:0000256" key="8">
    <source>
        <dbReference type="SAM" id="Phobius"/>
    </source>
</evidence>
<feature type="region of interest" description="Disordered" evidence="7">
    <location>
        <begin position="684"/>
        <end position="721"/>
    </location>
</feature>
<name>J7RJ23_HUIN7</name>
<dbReference type="InterPro" id="IPR050360">
    <property type="entry name" value="MFS_Sugar_Transporters"/>
</dbReference>
<feature type="region of interest" description="Disordered" evidence="7">
    <location>
        <begin position="594"/>
        <end position="634"/>
    </location>
</feature>
<organism evidence="10 11">
    <name type="scientific">Huiozyma naganishii (strain ATCC MYA-139 / BCRC 22969 / CBS 8797 / KCTC 17520 / NBRC 10181 / NCYC 3082 / Yp74L-3)</name>
    <name type="common">Yeast</name>
    <name type="synonym">Kazachstania naganishii</name>
    <dbReference type="NCBI Taxonomy" id="1071383"/>
    <lineage>
        <taxon>Eukaryota</taxon>
        <taxon>Fungi</taxon>
        <taxon>Dikarya</taxon>
        <taxon>Ascomycota</taxon>
        <taxon>Saccharomycotina</taxon>
        <taxon>Saccharomycetes</taxon>
        <taxon>Saccharomycetales</taxon>
        <taxon>Saccharomycetaceae</taxon>
        <taxon>Huiozyma</taxon>
    </lineage>
</organism>
<dbReference type="PROSITE" id="PS50850">
    <property type="entry name" value="MFS"/>
    <property type="match status" value="1"/>
</dbReference>
<dbReference type="InterPro" id="IPR005829">
    <property type="entry name" value="Sugar_transporter_CS"/>
</dbReference>
<keyword evidence="4 8" id="KW-0812">Transmembrane</keyword>
<dbReference type="GO" id="GO:0005536">
    <property type="term" value="F:D-glucose binding"/>
    <property type="evidence" value="ECO:0007669"/>
    <property type="project" value="EnsemblFungi"/>
</dbReference>
<accession>J7RJ23</accession>
<feature type="transmembrane region" description="Helical" evidence="8">
    <location>
        <begin position="513"/>
        <end position="538"/>
    </location>
</feature>
<dbReference type="AlphaFoldDB" id="J7RJ23"/>
<evidence type="ECO:0000256" key="6">
    <source>
        <dbReference type="ARBA" id="ARBA00023136"/>
    </source>
</evidence>
<reference evidence="11" key="2">
    <citation type="submission" date="2012-08" db="EMBL/GenBank/DDBJ databases">
        <title>Genome sequence of Kazachstania naganishii.</title>
        <authorList>
            <person name="Gordon J.L."/>
            <person name="Armisen D."/>
            <person name="Proux-Wera E."/>
            <person name="OhEigeartaigh S.S."/>
            <person name="Byrne K.P."/>
            <person name="Wolfe K.H."/>
        </authorList>
    </citation>
    <scope>NUCLEOTIDE SEQUENCE [LARGE SCALE GENOMIC DNA]</scope>
    <source>
        <strain evidence="11">ATCC MYA-139 / BCRC 22969 / CBS 8797 / CCRC 22969 / KCTC 17520 / NBRC 10181 / NCYC 3082</strain>
    </source>
</reference>
<dbReference type="PANTHER" id="PTHR48022">
    <property type="entry name" value="PLASTIDIC GLUCOSE TRANSPORTER 4"/>
    <property type="match status" value="1"/>
</dbReference>
<evidence type="ECO:0000256" key="5">
    <source>
        <dbReference type="ARBA" id="ARBA00022989"/>
    </source>
</evidence>
<keyword evidence="11" id="KW-1185">Reference proteome</keyword>
<dbReference type="HOGENOM" id="CLU_001265_42_0_1"/>
<feature type="transmembrane region" description="Helical" evidence="8">
    <location>
        <begin position="484"/>
        <end position="507"/>
    </location>
</feature>
<evidence type="ECO:0000313" key="11">
    <source>
        <dbReference type="Proteomes" id="UP000006310"/>
    </source>
</evidence>
<dbReference type="GO" id="GO:0005351">
    <property type="term" value="F:carbohydrate:proton symporter activity"/>
    <property type="evidence" value="ECO:0007669"/>
    <property type="project" value="TreeGrafter"/>
</dbReference>
<comment type="subcellular location">
    <subcellularLocation>
        <location evidence="1">Membrane</location>
        <topology evidence="1">Multi-pass membrane protein</topology>
    </subcellularLocation>
</comment>
<dbReference type="OrthoDB" id="6612291at2759"/>
<feature type="transmembrane region" description="Helical" evidence="8">
    <location>
        <begin position="352"/>
        <end position="376"/>
    </location>
</feature>
<dbReference type="PROSITE" id="PS00216">
    <property type="entry name" value="SUGAR_TRANSPORT_1"/>
    <property type="match status" value="1"/>
</dbReference>
<evidence type="ECO:0000256" key="1">
    <source>
        <dbReference type="ARBA" id="ARBA00004141"/>
    </source>
</evidence>
<feature type="transmembrane region" description="Helical" evidence="8">
    <location>
        <begin position="196"/>
        <end position="217"/>
    </location>
</feature>